<dbReference type="AlphaFoldDB" id="A0A804NNA3"/>
<organism evidence="2 3">
    <name type="scientific">Zea mays</name>
    <name type="common">Maize</name>
    <dbReference type="NCBI Taxonomy" id="4577"/>
    <lineage>
        <taxon>Eukaryota</taxon>
        <taxon>Viridiplantae</taxon>
        <taxon>Streptophyta</taxon>
        <taxon>Embryophyta</taxon>
        <taxon>Tracheophyta</taxon>
        <taxon>Spermatophyta</taxon>
        <taxon>Magnoliopsida</taxon>
        <taxon>Liliopsida</taxon>
        <taxon>Poales</taxon>
        <taxon>Poaceae</taxon>
        <taxon>PACMAD clade</taxon>
        <taxon>Panicoideae</taxon>
        <taxon>Andropogonodae</taxon>
        <taxon>Andropogoneae</taxon>
        <taxon>Tripsacinae</taxon>
        <taxon>Zea</taxon>
    </lineage>
</organism>
<evidence type="ECO:0000313" key="2">
    <source>
        <dbReference type="EnsemblPlants" id="Zm00001eb173290_P002"/>
    </source>
</evidence>
<dbReference type="InterPro" id="IPR043129">
    <property type="entry name" value="ATPase_NBD"/>
</dbReference>
<dbReference type="SUPFAM" id="SSF53067">
    <property type="entry name" value="Actin-like ATPase domain"/>
    <property type="match status" value="2"/>
</dbReference>
<reference evidence="2" key="2">
    <citation type="submission" date="2019-07" db="EMBL/GenBank/DDBJ databases">
        <authorList>
            <person name="Seetharam A."/>
            <person name="Woodhouse M."/>
            <person name="Cannon E."/>
        </authorList>
    </citation>
    <scope>NUCLEOTIDE SEQUENCE [LARGE SCALE GENOMIC DNA]</scope>
    <source>
        <strain evidence="2">cv. B73</strain>
    </source>
</reference>
<reference evidence="2" key="3">
    <citation type="submission" date="2021-05" db="UniProtKB">
        <authorList>
            <consortium name="EnsemblPlants"/>
        </authorList>
    </citation>
    <scope>IDENTIFICATION</scope>
    <source>
        <strain evidence="2">cv. B73</strain>
    </source>
</reference>
<dbReference type="Gene3D" id="3.30.420.40">
    <property type="match status" value="2"/>
</dbReference>
<dbReference type="PANTHER" id="PTHR11937">
    <property type="entry name" value="ACTIN"/>
    <property type="match status" value="1"/>
</dbReference>
<proteinExistence type="inferred from homology"/>
<comment type="similarity">
    <text evidence="1">Belongs to the actin family.</text>
</comment>
<dbReference type="Gene3D" id="3.90.640.10">
    <property type="entry name" value="Actin, Chain A, domain 4"/>
    <property type="match status" value="1"/>
</dbReference>
<dbReference type="Pfam" id="PF00022">
    <property type="entry name" value="Actin"/>
    <property type="match status" value="1"/>
</dbReference>
<evidence type="ECO:0008006" key="4">
    <source>
        <dbReference type="Google" id="ProtNLM"/>
    </source>
</evidence>
<evidence type="ECO:0000313" key="3">
    <source>
        <dbReference type="Proteomes" id="UP000007305"/>
    </source>
</evidence>
<dbReference type="EnsemblPlants" id="Zm00001eb173290_T002">
    <property type="protein sequence ID" value="Zm00001eb173290_P002"/>
    <property type="gene ID" value="Zm00001eb173290"/>
</dbReference>
<name>A0A804NNA3_MAIZE</name>
<protein>
    <recommendedName>
        <fullName evidence="4">Actin-related protein 3</fullName>
    </recommendedName>
</protein>
<dbReference type="InterPro" id="IPR004000">
    <property type="entry name" value="Actin"/>
</dbReference>
<accession>A0A804NNA3</accession>
<reference evidence="3" key="1">
    <citation type="journal article" date="2009" name="Science">
        <title>The B73 maize genome: complexity, diversity, and dynamics.</title>
        <authorList>
            <person name="Schnable P.S."/>
            <person name="Ware D."/>
            <person name="Fulton R.S."/>
            <person name="Stein J.C."/>
            <person name="Wei F."/>
            <person name="Pasternak S."/>
            <person name="Liang C."/>
            <person name="Zhang J."/>
            <person name="Fulton L."/>
            <person name="Graves T.A."/>
            <person name="Minx P."/>
            <person name="Reily A.D."/>
            <person name="Courtney L."/>
            <person name="Kruchowski S.S."/>
            <person name="Tomlinson C."/>
            <person name="Strong C."/>
            <person name="Delehaunty K."/>
            <person name="Fronick C."/>
            <person name="Courtney B."/>
            <person name="Rock S.M."/>
            <person name="Belter E."/>
            <person name="Du F."/>
            <person name="Kim K."/>
            <person name="Abbott R.M."/>
            <person name="Cotton M."/>
            <person name="Levy A."/>
            <person name="Marchetto P."/>
            <person name="Ochoa K."/>
            <person name="Jackson S.M."/>
            <person name="Gillam B."/>
            <person name="Chen W."/>
            <person name="Yan L."/>
            <person name="Higginbotham J."/>
            <person name="Cardenas M."/>
            <person name="Waligorski J."/>
            <person name="Applebaum E."/>
            <person name="Phelps L."/>
            <person name="Falcone J."/>
            <person name="Kanchi K."/>
            <person name="Thane T."/>
            <person name="Scimone A."/>
            <person name="Thane N."/>
            <person name="Henke J."/>
            <person name="Wang T."/>
            <person name="Ruppert J."/>
            <person name="Shah N."/>
            <person name="Rotter K."/>
            <person name="Hodges J."/>
            <person name="Ingenthron E."/>
            <person name="Cordes M."/>
            <person name="Kohlberg S."/>
            <person name="Sgro J."/>
            <person name="Delgado B."/>
            <person name="Mead K."/>
            <person name="Chinwalla A."/>
            <person name="Leonard S."/>
            <person name="Crouse K."/>
            <person name="Collura K."/>
            <person name="Kudrna D."/>
            <person name="Currie J."/>
            <person name="He R."/>
            <person name="Angelova A."/>
            <person name="Rajasekar S."/>
            <person name="Mueller T."/>
            <person name="Lomeli R."/>
            <person name="Scara G."/>
            <person name="Ko A."/>
            <person name="Delaney K."/>
            <person name="Wissotski M."/>
            <person name="Lopez G."/>
            <person name="Campos D."/>
            <person name="Braidotti M."/>
            <person name="Ashley E."/>
            <person name="Golser W."/>
            <person name="Kim H."/>
            <person name="Lee S."/>
            <person name="Lin J."/>
            <person name="Dujmic Z."/>
            <person name="Kim W."/>
            <person name="Talag J."/>
            <person name="Zuccolo A."/>
            <person name="Fan C."/>
            <person name="Sebastian A."/>
            <person name="Kramer M."/>
            <person name="Spiegel L."/>
            <person name="Nascimento L."/>
            <person name="Zutavern T."/>
            <person name="Miller B."/>
            <person name="Ambroise C."/>
            <person name="Muller S."/>
            <person name="Spooner W."/>
            <person name="Narechania A."/>
            <person name="Ren L."/>
            <person name="Wei S."/>
            <person name="Kumari S."/>
            <person name="Faga B."/>
            <person name="Levy M.J."/>
            <person name="McMahan L."/>
            <person name="Van Buren P."/>
            <person name="Vaughn M.W."/>
            <person name="Ying K."/>
            <person name="Yeh C.-T."/>
            <person name="Emrich S.J."/>
            <person name="Jia Y."/>
            <person name="Kalyanaraman A."/>
            <person name="Hsia A.-P."/>
            <person name="Barbazuk W.B."/>
            <person name="Baucom R.S."/>
            <person name="Brutnell T.P."/>
            <person name="Carpita N.C."/>
            <person name="Chaparro C."/>
            <person name="Chia J.-M."/>
            <person name="Deragon J.-M."/>
            <person name="Estill J.C."/>
            <person name="Fu Y."/>
            <person name="Jeddeloh J.A."/>
            <person name="Han Y."/>
            <person name="Lee H."/>
            <person name="Li P."/>
            <person name="Lisch D.R."/>
            <person name="Liu S."/>
            <person name="Liu Z."/>
            <person name="Nagel D.H."/>
            <person name="McCann M.C."/>
            <person name="SanMiguel P."/>
            <person name="Myers A.M."/>
            <person name="Nettleton D."/>
            <person name="Nguyen J."/>
            <person name="Penning B.W."/>
            <person name="Ponnala L."/>
            <person name="Schneider K.L."/>
            <person name="Schwartz D.C."/>
            <person name="Sharma A."/>
            <person name="Soderlund C."/>
            <person name="Springer N.M."/>
            <person name="Sun Q."/>
            <person name="Wang H."/>
            <person name="Waterman M."/>
            <person name="Westerman R."/>
            <person name="Wolfgruber T.K."/>
            <person name="Yang L."/>
            <person name="Yu Y."/>
            <person name="Zhang L."/>
            <person name="Zhou S."/>
            <person name="Zhu Q."/>
            <person name="Bennetzen J.L."/>
            <person name="Dawe R.K."/>
            <person name="Jiang J."/>
            <person name="Jiang N."/>
            <person name="Presting G.G."/>
            <person name="Wessler S.R."/>
            <person name="Aluru S."/>
            <person name="Martienssen R.A."/>
            <person name="Clifton S.W."/>
            <person name="McCombie W.R."/>
            <person name="Wing R.A."/>
            <person name="Wilson R.K."/>
        </authorList>
    </citation>
    <scope>NUCLEOTIDE SEQUENCE [LARGE SCALE GENOMIC DNA]</scope>
    <source>
        <strain evidence="3">cv. B73</strain>
    </source>
</reference>
<evidence type="ECO:0000256" key="1">
    <source>
        <dbReference type="RuleBase" id="RU000487"/>
    </source>
</evidence>
<keyword evidence="3" id="KW-1185">Reference proteome</keyword>
<sequence length="271" mass="30569">MRGQPQVVKINSCSSTSTCLILFSVLQVYDWDTMERFWQQCIFNYLRCNPEEHYFLLTDSPVSTPESRECTGEIMFETFNVPGLYISVQSVLSLSAGYAYLKSLSDDDSDTRSDMTGVVVDIGDGAPQIVPVVNGYVIGSSIKSFPSSGSDVTQFISQLLQERGELLAPEDSLDISRKVKEVYCYTCSDIVKEFKKHDKKPDKYIKHWSAVKPKTGVPYTIDIGYERFLGPEILYKHWSLPPMGYYGVHHSTLSSSILRFTLPTSPLLYLS</sequence>
<dbReference type="SMART" id="SM00268">
    <property type="entry name" value="ACTIN"/>
    <property type="match status" value="1"/>
</dbReference>
<dbReference type="Proteomes" id="UP000007305">
    <property type="component" value="Chromosome 4"/>
</dbReference>
<gene>
    <name evidence="2" type="primary">LOC100192466</name>
</gene>
<dbReference type="Gramene" id="Zm00001eb173290_T002">
    <property type="protein sequence ID" value="Zm00001eb173290_P002"/>
    <property type="gene ID" value="Zm00001eb173290"/>
</dbReference>